<dbReference type="Pfam" id="PF04464">
    <property type="entry name" value="Glyphos_transf"/>
    <property type="match status" value="1"/>
</dbReference>
<dbReference type="EMBL" id="LKLS01000087">
    <property type="protein sequence ID" value="KSU19567.1"/>
    <property type="molecule type" value="Genomic_DNA"/>
</dbReference>
<dbReference type="AlphaFoldDB" id="A0A0V8E1M1"/>
<dbReference type="GO" id="GO:0047355">
    <property type="term" value="F:CDP-glycerol glycerophosphotransferase activity"/>
    <property type="evidence" value="ECO:0007669"/>
    <property type="project" value="InterPro"/>
</dbReference>
<dbReference type="PATRIC" id="fig|1360.109.peg.2096"/>
<dbReference type="InterPro" id="IPR043148">
    <property type="entry name" value="TagF_C"/>
</dbReference>
<dbReference type="Gene3D" id="3.40.50.12580">
    <property type="match status" value="1"/>
</dbReference>
<dbReference type="PANTHER" id="PTHR37316:SF3">
    <property type="entry name" value="TEICHOIC ACID GLYCEROL-PHOSPHATE TRANSFERASE"/>
    <property type="match status" value="1"/>
</dbReference>
<dbReference type="SUPFAM" id="SSF53756">
    <property type="entry name" value="UDP-Glycosyltransferase/glycogen phosphorylase"/>
    <property type="match status" value="1"/>
</dbReference>
<gene>
    <name evidence="1" type="ORF">LMG9449_0798</name>
</gene>
<sequence length="1105" mass="129690">MEIIYQKTDINVEKDKILFSNPQFTSEMKLFLRKRGTKNYHEIPAIISKGTFNVSVDRLQEILNENTEELLRYDLYVKQRENDDFEALISEEVPESNQYESLNSTSVAHKFIKIYTTLGNSFSIATANFNKGIVLTDIDEQQQLFILRDFSNTINEIKWNSGKPLVYSRNDDGLITITFSEALNDIPLFKEKNLVSSVNKMIKCGLIQADYRCQVSSYEEIIIKSNAAQSIVKLKRTSLLKTQNVAINQDRINIDYDLANPIKIFLKKRGNQEYFLLNSNFETKGFSESQERIFETIEEDLAFSGIYDFFFSNVEEEEYYPLNLSEAILPRNIFSHGHGISLEYYSTKNGNLAAKIDKINQIDCQGSLISFEHDKINFTFEEHFCAVQLIIAKRKNKSEKFIVQGEKDSQGFTFNWGEALQELGKIQVGAIYDLYLRVVLDNGHSVIRRLVNKELEEQNQVDDEKLVEIENEKQRYLDIISLIDDSDNIHNQSIQLYLTLNNGWSLNKGRGYNLRKTNYKIKTKVLSFSEDEESYTVSVLLSNQTNSQLDYTQLVLVNRNRLIHYETILKTEKIGADSNQMILTATFSPSADMVPFYYDLFVLVNDLENEEEPFYIQIKSLDKKAEKIISQNVFLHNKFIEEYMMYPYITNLGDLAFEFRLSERFENENNYAKELQAEKVAKILAPKFVNKKIWIVFEKNSQGGHDNGFHFFKYVMENTNKRDIYYVIDPDSPEYKNLLPYKENVLEFMSEKYFIYLFLADLLIASDTKFHVYNTHVKSSPLGKAISQKKLIYLQHGVNGIKRVPAFHKISNLLDFVCVPDEYEKQMVVNQWGYDETEVAVTGLARWDSYEDKTSTISYKQIFVMPTWRKWMDGMTKEQFLNTPFYKEYSAFLSSEQLKKVILENNARISFFLHPYFKNYIDLFNIDESFIDKYGYLDVDMGEEIQKSSLMISDYSSVLWDMFYLDKPVIFYQFDQEDYLVSEGTYMDYETELFGDVVFDSKDVIESISKAISNNYKIEKKYESMREQYFTYLDHNNSERIYQVVKEIDKSNRKTGEKKENNKPVGIATEKIVINKKSKKENNRQKFTLRVIRKIKREFKKMRKR</sequence>
<name>A0A0V8E1M1_LACLL</name>
<keyword evidence="1" id="KW-0808">Transferase</keyword>
<dbReference type="Proteomes" id="UP000053612">
    <property type="component" value="Unassembled WGS sequence"/>
</dbReference>
<accession>A0A0V8E1M1</accession>
<evidence type="ECO:0000313" key="2">
    <source>
        <dbReference type="Proteomes" id="UP000053612"/>
    </source>
</evidence>
<evidence type="ECO:0000313" key="1">
    <source>
        <dbReference type="EMBL" id="KSU19567.1"/>
    </source>
</evidence>
<proteinExistence type="predicted"/>
<dbReference type="PANTHER" id="PTHR37316">
    <property type="entry name" value="TEICHOIC ACID GLYCEROL-PHOSPHATE PRIMASE"/>
    <property type="match status" value="1"/>
</dbReference>
<dbReference type="InterPro" id="IPR051612">
    <property type="entry name" value="Teichoic_Acid_Biosynth"/>
</dbReference>
<protein>
    <submittedName>
        <fullName evidence="1">CDP-glycerol:poly(Glycerophosphate) glycerophosphotransferase</fullName>
    </submittedName>
</protein>
<dbReference type="InterPro" id="IPR007554">
    <property type="entry name" value="Glycerophosphate_synth"/>
</dbReference>
<organism evidence="1 2">
    <name type="scientific">Lactococcus lactis subsp. lactis</name>
    <name type="common">Streptococcus lactis</name>
    <dbReference type="NCBI Taxonomy" id="1360"/>
    <lineage>
        <taxon>Bacteria</taxon>
        <taxon>Bacillati</taxon>
        <taxon>Bacillota</taxon>
        <taxon>Bacilli</taxon>
        <taxon>Lactobacillales</taxon>
        <taxon>Streptococcaceae</taxon>
        <taxon>Lactococcus</taxon>
    </lineage>
</organism>
<reference evidence="2" key="1">
    <citation type="submission" date="2015-10" db="EMBL/GenBank/DDBJ databases">
        <title>Draft Genome Sequences of 11 Lactococcus lactis subspecies cremoris strains.</title>
        <authorList>
            <person name="Wels M."/>
            <person name="Backus L."/>
            <person name="Boekhorst J."/>
            <person name="Dijkstra A."/>
            <person name="Beerthuizen M."/>
            <person name="Kelly W."/>
            <person name="Siezen R."/>
            <person name="Bachmann H."/>
            <person name="Van Hijum S."/>
        </authorList>
    </citation>
    <scope>NUCLEOTIDE SEQUENCE [LARGE SCALE GENOMIC DNA]</scope>
    <source>
        <strain evidence="2">LMG9449</strain>
    </source>
</reference>
<comment type="caution">
    <text evidence="1">The sequence shown here is derived from an EMBL/GenBank/DDBJ whole genome shotgun (WGS) entry which is preliminary data.</text>
</comment>
<dbReference type="GO" id="GO:0016020">
    <property type="term" value="C:membrane"/>
    <property type="evidence" value="ECO:0007669"/>
    <property type="project" value="InterPro"/>
</dbReference>